<dbReference type="RefSeq" id="WP_276201007.1">
    <property type="nucleotide sequence ID" value="NZ_JARJGR010000349.1"/>
</dbReference>
<keyword evidence="9" id="KW-0547">Nucleotide-binding</keyword>
<keyword evidence="4" id="KW-1003">Cell membrane</keyword>
<evidence type="ECO:0000259" key="8">
    <source>
        <dbReference type="Pfam" id="PF00005"/>
    </source>
</evidence>
<evidence type="ECO:0000256" key="4">
    <source>
        <dbReference type="ARBA" id="ARBA00022475"/>
    </source>
</evidence>
<organism evidence="9 10">
    <name type="scientific">Enterobacter cloacae</name>
    <dbReference type="NCBI Taxonomy" id="550"/>
    <lineage>
        <taxon>Bacteria</taxon>
        <taxon>Pseudomonadati</taxon>
        <taxon>Pseudomonadota</taxon>
        <taxon>Gammaproteobacteria</taxon>
        <taxon>Enterobacterales</taxon>
        <taxon>Enterobacteriaceae</taxon>
        <taxon>Enterobacter</taxon>
        <taxon>Enterobacter cloacae complex</taxon>
    </lineage>
</organism>
<evidence type="ECO:0000256" key="1">
    <source>
        <dbReference type="ARBA" id="ARBA00004370"/>
    </source>
</evidence>
<sequence>MPHREELDNCEVLAVHQLNIAFQEEWQFIPAVQNLSFSLRRGETLAIVGESGSGKSVTALALMRLLEQTGGQVTSERMLLRRRNRQVIDLNELSASRMQGVRGADIAMIFQEPMTSLNPVFPVGEQIAESIRLHQGLSGDEALREAR</sequence>
<dbReference type="InterPro" id="IPR027417">
    <property type="entry name" value="P-loop_NTPase"/>
</dbReference>
<dbReference type="PANTHER" id="PTHR43297:SF14">
    <property type="entry name" value="ATPASE AAA-TYPE CORE DOMAIN-CONTAINING PROTEIN"/>
    <property type="match status" value="1"/>
</dbReference>
<name>A0AAW6NJK5_ENTCL</name>
<keyword evidence="3" id="KW-0813">Transport</keyword>
<accession>A0AAW6NJK5</accession>
<keyword evidence="7" id="KW-0472">Membrane</keyword>
<dbReference type="Proteomes" id="UP001215180">
    <property type="component" value="Unassembled WGS sequence"/>
</dbReference>
<evidence type="ECO:0000256" key="7">
    <source>
        <dbReference type="ARBA" id="ARBA00023136"/>
    </source>
</evidence>
<dbReference type="AlphaFoldDB" id="A0AAW6NJK5"/>
<evidence type="ECO:0000256" key="6">
    <source>
        <dbReference type="ARBA" id="ARBA00022967"/>
    </source>
</evidence>
<dbReference type="Gene3D" id="3.40.50.300">
    <property type="entry name" value="P-loop containing nucleotide triphosphate hydrolases"/>
    <property type="match status" value="1"/>
</dbReference>
<evidence type="ECO:0000256" key="5">
    <source>
        <dbReference type="ARBA" id="ARBA00022519"/>
    </source>
</evidence>
<comment type="similarity">
    <text evidence="2">Belongs to the ABC transporter superfamily.</text>
</comment>
<comment type="caution">
    <text evidence="9">The sequence shown here is derived from an EMBL/GenBank/DDBJ whole genome shotgun (WGS) entry which is preliminary data.</text>
</comment>
<protein>
    <submittedName>
        <fullName evidence="9">ATP-binding cassette domain-containing protein</fullName>
    </submittedName>
</protein>
<feature type="domain" description="ABC transporter" evidence="8">
    <location>
        <begin position="32"/>
        <end position="126"/>
    </location>
</feature>
<reference evidence="9" key="1">
    <citation type="submission" date="2023-03" db="EMBL/GenBank/DDBJ databases">
        <title>A Study on Prevalence and Characterization of Enterobacter cloacae strains in China.</title>
        <authorList>
            <person name="Zheng Z."/>
        </authorList>
    </citation>
    <scope>NUCLEOTIDE SEQUENCE</scope>
    <source>
        <strain evidence="9">EC77</strain>
    </source>
</reference>
<evidence type="ECO:0000313" key="10">
    <source>
        <dbReference type="Proteomes" id="UP001215180"/>
    </source>
</evidence>
<evidence type="ECO:0000256" key="2">
    <source>
        <dbReference type="ARBA" id="ARBA00005417"/>
    </source>
</evidence>
<dbReference type="PANTHER" id="PTHR43297">
    <property type="entry name" value="OLIGOPEPTIDE TRANSPORT ATP-BINDING PROTEIN APPD"/>
    <property type="match status" value="1"/>
</dbReference>
<feature type="non-terminal residue" evidence="9">
    <location>
        <position position="147"/>
    </location>
</feature>
<dbReference type="EMBL" id="JARJGR010000349">
    <property type="protein sequence ID" value="MDF3636084.1"/>
    <property type="molecule type" value="Genomic_DNA"/>
</dbReference>
<dbReference type="InterPro" id="IPR003439">
    <property type="entry name" value="ABC_transporter-like_ATP-bd"/>
</dbReference>
<keyword evidence="5" id="KW-0997">Cell inner membrane</keyword>
<evidence type="ECO:0000313" key="9">
    <source>
        <dbReference type="EMBL" id="MDF3636084.1"/>
    </source>
</evidence>
<evidence type="ECO:0000256" key="3">
    <source>
        <dbReference type="ARBA" id="ARBA00022448"/>
    </source>
</evidence>
<dbReference type="Pfam" id="PF00005">
    <property type="entry name" value="ABC_tran"/>
    <property type="match status" value="1"/>
</dbReference>
<proteinExistence type="inferred from homology"/>
<gene>
    <name evidence="9" type="ORF">P3S46_02480</name>
</gene>
<keyword evidence="6" id="KW-1278">Translocase</keyword>
<dbReference type="InterPro" id="IPR050388">
    <property type="entry name" value="ABC_Ni/Peptide_Import"/>
</dbReference>
<dbReference type="GO" id="GO:0016020">
    <property type="term" value="C:membrane"/>
    <property type="evidence" value="ECO:0007669"/>
    <property type="project" value="UniProtKB-SubCell"/>
</dbReference>
<comment type="subcellular location">
    <subcellularLocation>
        <location evidence="1">Membrane</location>
    </subcellularLocation>
</comment>
<dbReference type="SUPFAM" id="SSF52540">
    <property type="entry name" value="P-loop containing nucleoside triphosphate hydrolases"/>
    <property type="match status" value="1"/>
</dbReference>
<dbReference type="GO" id="GO:0016887">
    <property type="term" value="F:ATP hydrolysis activity"/>
    <property type="evidence" value="ECO:0007669"/>
    <property type="project" value="InterPro"/>
</dbReference>
<dbReference type="GO" id="GO:0005524">
    <property type="term" value="F:ATP binding"/>
    <property type="evidence" value="ECO:0007669"/>
    <property type="project" value="UniProtKB-KW"/>
</dbReference>
<keyword evidence="9" id="KW-0067">ATP-binding</keyword>